<sequence length="66" mass="7289">MVLKFGQVFEEINISIVNSMGQKIYNTTFNFSDAVTFGIGNASKGLYFVTVNTNTAETATLKFIKN</sequence>
<accession>A0A2N3HKM7</accession>
<gene>
    <name evidence="3" type="ORF">CSW08_07685</name>
</gene>
<dbReference type="NCBIfam" id="TIGR04183">
    <property type="entry name" value="Por_Secre_tail"/>
    <property type="match status" value="1"/>
</dbReference>
<evidence type="ECO:0000313" key="4">
    <source>
        <dbReference type="Proteomes" id="UP000233435"/>
    </source>
</evidence>
<evidence type="ECO:0000259" key="2">
    <source>
        <dbReference type="Pfam" id="PF18962"/>
    </source>
</evidence>
<dbReference type="Pfam" id="PF18962">
    <property type="entry name" value="Por_Secre_tail"/>
    <property type="match status" value="1"/>
</dbReference>
<feature type="domain" description="Secretion system C-terminal sorting" evidence="2">
    <location>
        <begin position="10"/>
        <end position="63"/>
    </location>
</feature>
<evidence type="ECO:0000313" key="3">
    <source>
        <dbReference type="EMBL" id="PKQ45497.1"/>
    </source>
</evidence>
<dbReference type="EMBL" id="PJEO01000023">
    <property type="protein sequence ID" value="PKQ45497.1"/>
    <property type="molecule type" value="Genomic_DNA"/>
</dbReference>
<proteinExistence type="predicted"/>
<protein>
    <recommendedName>
        <fullName evidence="2">Secretion system C-terminal sorting domain-containing protein</fullName>
    </recommendedName>
</protein>
<keyword evidence="4" id="KW-1185">Reference proteome</keyword>
<keyword evidence="1" id="KW-0732">Signal</keyword>
<dbReference type="InterPro" id="IPR026444">
    <property type="entry name" value="Secre_tail"/>
</dbReference>
<evidence type="ECO:0000256" key="1">
    <source>
        <dbReference type="ARBA" id="ARBA00022729"/>
    </source>
</evidence>
<name>A0A2N3HKM7_9FLAO</name>
<reference evidence="3 4" key="1">
    <citation type="submission" date="2017-12" db="EMBL/GenBank/DDBJ databases">
        <title>Confluentibacter flavum sp. nov., isolated from the saline lake.</title>
        <authorList>
            <person name="Yu L."/>
        </authorList>
    </citation>
    <scope>NUCLEOTIDE SEQUENCE [LARGE SCALE GENOMIC DNA]</scope>
    <source>
        <strain evidence="3 4">3B</strain>
    </source>
</reference>
<dbReference type="Gene3D" id="2.60.40.3080">
    <property type="match status" value="1"/>
</dbReference>
<organism evidence="3 4">
    <name type="scientific">Confluentibacter flavum</name>
    <dbReference type="NCBI Taxonomy" id="1909700"/>
    <lineage>
        <taxon>Bacteria</taxon>
        <taxon>Pseudomonadati</taxon>
        <taxon>Bacteroidota</taxon>
        <taxon>Flavobacteriia</taxon>
        <taxon>Flavobacteriales</taxon>
        <taxon>Flavobacteriaceae</taxon>
        <taxon>Confluentibacter</taxon>
    </lineage>
</organism>
<comment type="caution">
    <text evidence="3">The sequence shown here is derived from an EMBL/GenBank/DDBJ whole genome shotgun (WGS) entry which is preliminary data.</text>
</comment>
<dbReference type="AlphaFoldDB" id="A0A2N3HKM7"/>
<dbReference type="Proteomes" id="UP000233435">
    <property type="component" value="Unassembled WGS sequence"/>
</dbReference>